<reference evidence="1 2" key="1">
    <citation type="journal article" date="2022" name="Hortic Res">
        <title>A haplotype resolved chromosomal level avocado genome allows analysis of novel avocado genes.</title>
        <authorList>
            <person name="Nath O."/>
            <person name="Fletcher S.J."/>
            <person name="Hayward A."/>
            <person name="Shaw L.M."/>
            <person name="Masouleh A.K."/>
            <person name="Furtado A."/>
            <person name="Henry R.J."/>
            <person name="Mitter N."/>
        </authorList>
    </citation>
    <scope>NUCLEOTIDE SEQUENCE [LARGE SCALE GENOMIC DNA]</scope>
    <source>
        <strain evidence="2">cv. Hass</strain>
    </source>
</reference>
<gene>
    <name evidence="1" type="ORF">MRB53_014911</name>
</gene>
<protein>
    <submittedName>
        <fullName evidence="1">Uncharacterized protein</fullName>
    </submittedName>
</protein>
<sequence length="345" mass="37914">MKSSTIFKTVSFRIPARFSPSPVAPWPIGGEFDRWLGEELDNLHPGGHRVKPCTSATWVLRALDMAVATQRKTMELIAARADTFRGSADRKWIDDYLNNLVELLDACNIIRERIATVMKYTESVSFALHSLGGGRVLTESALIRARVALSSCESMERVSELDRCAPSLRKLGEKLAQGVALSACGVAKPCSDVTQCSSELQEALSASKSATLLVCGLLSISLSFKSKRGLPATQLTQSRKAESWSNSLHELQKLVKEEVDKQRKGGGPVLDELRSTVVMVRDLRGLIQRPADEVSRSELRGRVESLGRSCGVLEEGIKMFEGRVNELYKHLISIRMALLGVLTMA</sequence>
<evidence type="ECO:0000313" key="1">
    <source>
        <dbReference type="EMBL" id="KAJ8618725.1"/>
    </source>
</evidence>
<evidence type="ECO:0000313" key="2">
    <source>
        <dbReference type="Proteomes" id="UP001234297"/>
    </source>
</evidence>
<dbReference type="EMBL" id="CM056812">
    <property type="protein sequence ID" value="KAJ8618725.1"/>
    <property type="molecule type" value="Genomic_DNA"/>
</dbReference>
<accession>A0ACC2KC92</accession>
<comment type="caution">
    <text evidence="1">The sequence shown here is derived from an EMBL/GenBank/DDBJ whole genome shotgun (WGS) entry which is preliminary data.</text>
</comment>
<keyword evidence="2" id="KW-1185">Reference proteome</keyword>
<organism evidence="1 2">
    <name type="scientific">Persea americana</name>
    <name type="common">Avocado</name>
    <dbReference type="NCBI Taxonomy" id="3435"/>
    <lineage>
        <taxon>Eukaryota</taxon>
        <taxon>Viridiplantae</taxon>
        <taxon>Streptophyta</taxon>
        <taxon>Embryophyta</taxon>
        <taxon>Tracheophyta</taxon>
        <taxon>Spermatophyta</taxon>
        <taxon>Magnoliopsida</taxon>
        <taxon>Magnoliidae</taxon>
        <taxon>Laurales</taxon>
        <taxon>Lauraceae</taxon>
        <taxon>Persea</taxon>
    </lineage>
</organism>
<dbReference type="Proteomes" id="UP001234297">
    <property type="component" value="Chromosome 4"/>
</dbReference>
<proteinExistence type="predicted"/>
<name>A0ACC2KC92_PERAE</name>